<name>H6N343_GORPV</name>
<dbReference type="AlphaFoldDB" id="H6N343"/>
<evidence type="ECO:0000256" key="1">
    <source>
        <dbReference type="SAM" id="MobiDB-lite"/>
    </source>
</evidence>
<feature type="compositionally biased region" description="Basic and acidic residues" evidence="1">
    <location>
        <begin position="66"/>
        <end position="88"/>
    </location>
</feature>
<accession>H6N343</accession>
<dbReference type="EMBL" id="CP003119">
    <property type="protein sequence ID" value="AFA76022.1"/>
    <property type="molecule type" value="Genomic_DNA"/>
</dbReference>
<feature type="region of interest" description="Disordered" evidence="1">
    <location>
        <begin position="17"/>
        <end position="36"/>
    </location>
</feature>
<dbReference type="Proteomes" id="UP000009154">
    <property type="component" value="Chromosome"/>
</dbReference>
<gene>
    <name evidence="2" type="ordered locus">GPOL_c50280</name>
</gene>
<dbReference type="HOGENOM" id="CLU_2316343_0_0_11"/>
<protein>
    <submittedName>
        <fullName evidence="2">Uncharacterized protein</fullName>
    </submittedName>
</protein>
<reference evidence="2 3" key="1">
    <citation type="journal article" date="2012" name="Appl. Environ. Microbiol.">
        <title>Involvement of two latex-clearing proteins during rubber degradation and insights into the subsequent degradation pathway revealed by the genome sequence of Gordonia polyisoprenivorans strain VH2.</title>
        <authorList>
            <person name="Hiessl S."/>
            <person name="Schuldes J."/>
            <person name="Thurmer A."/>
            <person name="Halbsguth T."/>
            <person name="Broker D."/>
            <person name="Angelov A."/>
            <person name="Liebl W."/>
            <person name="Daniel R."/>
            <person name="Steinbuchel A."/>
        </authorList>
    </citation>
    <scope>NUCLEOTIDE SEQUENCE [LARGE SCALE GENOMIC DNA]</scope>
    <source>
        <strain evidence="3">DSM 44266 / VH2</strain>
    </source>
</reference>
<dbReference type="KEGG" id="gpo:GPOL_c50280"/>
<evidence type="ECO:0000313" key="3">
    <source>
        <dbReference type="Proteomes" id="UP000009154"/>
    </source>
</evidence>
<evidence type="ECO:0000313" key="2">
    <source>
        <dbReference type="EMBL" id="AFA76022.1"/>
    </source>
</evidence>
<proteinExistence type="predicted"/>
<feature type="compositionally biased region" description="Basic and acidic residues" evidence="1">
    <location>
        <begin position="22"/>
        <end position="31"/>
    </location>
</feature>
<keyword evidence="3" id="KW-1185">Reference proteome</keyword>
<organism evidence="2 3">
    <name type="scientific">Gordonia polyisoprenivorans (strain DSM 44266 / VH2)</name>
    <dbReference type="NCBI Taxonomy" id="1112204"/>
    <lineage>
        <taxon>Bacteria</taxon>
        <taxon>Bacillati</taxon>
        <taxon>Actinomycetota</taxon>
        <taxon>Actinomycetes</taxon>
        <taxon>Mycobacteriales</taxon>
        <taxon>Gordoniaceae</taxon>
        <taxon>Gordonia</taxon>
    </lineage>
</organism>
<feature type="region of interest" description="Disordered" evidence="1">
    <location>
        <begin position="51"/>
        <end position="99"/>
    </location>
</feature>
<sequence length="99" mass="10807">MAESSIGDRVIAGLVPRSALEQPDHRQRTAVEEPVSGQRLDRVCRAGRLEPTCRQSQGRDPGAIQLDDKDQRAPREQMDPSHDPRCPRVLDGGGRAAVG</sequence>